<feature type="region of interest" description="Disordered" evidence="1">
    <location>
        <begin position="309"/>
        <end position="342"/>
    </location>
</feature>
<protein>
    <recommendedName>
        <fullName evidence="4">Renin receptor-like C-terminal transmembrane spanning segment domain-containing protein</fullName>
    </recommendedName>
</protein>
<dbReference type="VEuPathDB" id="FungiDB:PYU1_G012537"/>
<evidence type="ECO:0000256" key="3">
    <source>
        <dbReference type="SAM" id="SignalP"/>
    </source>
</evidence>
<dbReference type="InParanoid" id="K3X5R4"/>
<name>K3X5R4_GLOUD</name>
<feature type="chain" id="PRO_5003868401" description="Renin receptor-like C-terminal transmembrane spanning segment domain-containing protein" evidence="3">
    <location>
        <begin position="24"/>
        <end position="404"/>
    </location>
</feature>
<dbReference type="InterPro" id="IPR012493">
    <property type="entry name" value="Renin_rcpt"/>
</dbReference>
<keyword evidence="3" id="KW-0732">Signal</keyword>
<dbReference type="Proteomes" id="UP000019132">
    <property type="component" value="Unassembled WGS sequence"/>
</dbReference>
<keyword evidence="2" id="KW-0812">Transmembrane</keyword>
<dbReference type="InterPro" id="IPR056780">
    <property type="entry name" value="Renin_r_C"/>
</dbReference>
<feature type="compositionally biased region" description="Acidic residues" evidence="1">
    <location>
        <begin position="313"/>
        <end position="336"/>
    </location>
</feature>
<dbReference type="Pfam" id="PF07850">
    <property type="entry name" value="Renin_r"/>
    <property type="match status" value="1"/>
</dbReference>
<keyword evidence="6" id="KW-1185">Reference proteome</keyword>
<evidence type="ECO:0000313" key="5">
    <source>
        <dbReference type="EnsemblProtists" id="PYU1_T012563"/>
    </source>
</evidence>
<feature type="domain" description="Renin receptor-like C-terminal transmembrane spanning segment" evidence="4">
    <location>
        <begin position="350"/>
        <end position="391"/>
    </location>
</feature>
<dbReference type="HOGENOM" id="CLU_724570_0_0_1"/>
<dbReference type="EnsemblProtists" id="PYU1_T012563">
    <property type="protein sequence ID" value="PYU1_T012563"/>
    <property type="gene ID" value="PYU1_G012537"/>
</dbReference>
<feature type="transmembrane region" description="Helical" evidence="2">
    <location>
        <begin position="360"/>
        <end position="380"/>
    </location>
</feature>
<evidence type="ECO:0000256" key="1">
    <source>
        <dbReference type="SAM" id="MobiDB-lite"/>
    </source>
</evidence>
<dbReference type="PANTHER" id="PTHR13351">
    <property type="entry name" value="RENIN RECEPTOR"/>
    <property type="match status" value="1"/>
</dbReference>
<evidence type="ECO:0000256" key="2">
    <source>
        <dbReference type="SAM" id="Phobius"/>
    </source>
</evidence>
<dbReference type="eggNOG" id="ENOG502S39I">
    <property type="taxonomic scope" value="Eukaryota"/>
</dbReference>
<reference evidence="6" key="2">
    <citation type="submission" date="2010-04" db="EMBL/GenBank/DDBJ databases">
        <authorList>
            <person name="Buell R."/>
            <person name="Hamilton J."/>
            <person name="Hostetler J."/>
        </authorList>
    </citation>
    <scope>NUCLEOTIDE SEQUENCE [LARGE SCALE GENOMIC DNA]</scope>
    <source>
        <strain evidence="6">DAOM:BR144</strain>
    </source>
</reference>
<dbReference type="AlphaFoldDB" id="K3X5R4"/>
<evidence type="ECO:0000259" key="4">
    <source>
        <dbReference type="Pfam" id="PF07850"/>
    </source>
</evidence>
<accession>K3X5R4</accession>
<dbReference type="OMA" id="EYQIILW"/>
<dbReference type="PROSITE" id="PS51257">
    <property type="entry name" value="PROKAR_LIPOPROTEIN"/>
    <property type="match status" value="1"/>
</dbReference>
<keyword evidence="2" id="KW-0472">Membrane</keyword>
<feature type="signal peptide" evidence="3">
    <location>
        <begin position="1"/>
        <end position="23"/>
    </location>
</feature>
<dbReference type="PANTHER" id="PTHR13351:SF1">
    <property type="entry name" value="RENIN RECEPTOR"/>
    <property type="match status" value="1"/>
</dbReference>
<reference evidence="5" key="3">
    <citation type="submission" date="2015-02" db="UniProtKB">
        <authorList>
            <consortium name="EnsemblProtists"/>
        </authorList>
    </citation>
    <scope>IDENTIFICATION</scope>
    <source>
        <strain evidence="5">DAOM BR144</strain>
    </source>
</reference>
<dbReference type="GO" id="GO:0009897">
    <property type="term" value="C:external side of plasma membrane"/>
    <property type="evidence" value="ECO:0007669"/>
    <property type="project" value="TreeGrafter"/>
</dbReference>
<dbReference type="EMBL" id="GL376612">
    <property type="status" value="NOT_ANNOTATED_CDS"/>
    <property type="molecule type" value="Genomic_DNA"/>
</dbReference>
<proteinExistence type="predicted"/>
<keyword evidence="2" id="KW-1133">Transmembrane helix</keyword>
<evidence type="ECO:0000313" key="6">
    <source>
        <dbReference type="Proteomes" id="UP000019132"/>
    </source>
</evidence>
<reference evidence="6" key="1">
    <citation type="journal article" date="2010" name="Genome Biol.">
        <title>Genome sequence of the necrotrophic plant pathogen Pythium ultimum reveals original pathogenicity mechanisms and effector repertoire.</title>
        <authorList>
            <person name="Levesque C.A."/>
            <person name="Brouwer H."/>
            <person name="Cano L."/>
            <person name="Hamilton J.P."/>
            <person name="Holt C."/>
            <person name="Huitema E."/>
            <person name="Raffaele S."/>
            <person name="Robideau G.P."/>
            <person name="Thines M."/>
            <person name="Win J."/>
            <person name="Zerillo M.M."/>
            <person name="Beakes G.W."/>
            <person name="Boore J.L."/>
            <person name="Busam D."/>
            <person name="Dumas B."/>
            <person name="Ferriera S."/>
            <person name="Fuerstenberg S.I."/>
            <person name="Gachon C.M."/>
            <person name="Gaulin E."/>
            <person name="Govers F."/>
            <person name="Grenville-Briggs L."/>
            <person name="Horner N."/>
            <person name="Hostetler J."/>
            <person name="Jiang R.H."/>
            <person name="Johnson J."/>
            <person name="Krajaejun T."/>
            <person name="Lin H."/>
            <person name="Meijer H.J."/>
            <person name="Moore B."/>
            <person name="Morris P."/>
            <person name="Phuntmart V."/>
            <person name="Puiu D."/>
            <person name="Shetty J."/>
            <person name="Stajich J.E."/>
            <person name="Tripathy S."/>
            <person name="Wawra S."/>
            <person name="van West P."/>
            <person name="Whitty B.R."/>
            <person name="Coutinho P.M."/>
            <person name="Henrissat B."/>
            <person name="Martin F."/>
            <person name="Thomas P.D."/>
            <person name="Tyler B.M."/>
            <person name="De Vries R.P."/>
            <person name="Kamoun S."/>
            <person name="Yandell M."/>
            <person name="Tisserat N."/>
            <person name="Buell C.R."/>
        </authorList>
    </citation>
    <scope>NUCLEOTIDE SEQUENCE</scope>
    <source>
        <strain evidence="6">DAOM:BR144</strain>
    </source>
</reference>
<organism evidence="5 6">
    <name type="scientific">Globisporangium ultimum (strain ATCC 200006 / CBS 805.95 / DAOM BR144)</name>
    <name type="common">Pythium ultimum</name>
    <dbReference type="NCBI Taxonomy" id="431595"/>
    <lineage>
        <taxon>Eukaryota</taxon>
        <taxon>Sar</taxon>
        <taxon>Stramenopiles</taxon>
        <taxon>Oomycota</taxon>
        <taxon>Peronosporomycetes</taxon>
        <taxon>Pythiales</taxon>
        <taxon>Pythiaceae</taxon>
        <taxon>Globisporangium</taxon>
    </lineage>
</organism>
<sequence length="404" mass="42520">MNVRALFLFASVAASACVSVASAFDQVLVVSAQKELLHASSSADADFTSAGLAELAMDALGLSTGKVEQLSDMPQKTLPMVQNPLQADVFQHANAYALVYVEDDDAALLNTIETDTTFTDAAFHQTFALNHRQGASKRVPNVLASEFKMAYGADATVKCAGSKAVCATEQLENTVATDAVQLEKVFVANQYLHKNVDADAKLAQELAQVSQLTASLSSAADVSEAFFVVGFSNVNELDSSKQNYARAAVAVQVGKFLSALQKSFASSGAQVVATSSSESAASVAPAKKKMAVSQDVMSYSRLLVSLANNDVDSGSDDDDDSGSYDSEDSGSGDDDEVQPKAANATTVGKVTLEEIAEYQIVLWTSVLLGVVLLLVILAMCNMDTGRDSLLYAKFIADAGHRKGD</sequence>
<dbReference type="GO" id="GO:0038023">
    <property type="term" value="F:signaling receptor activity"/>
    <property type="evidence" value="ECO:0007669"/>
    <property type="project" value="InterPro"/>
</dbReference>